<feature type="domain" description="Putative plant transposon protein" evidence="1">
    <location>
        <begin position="52"/>
        <end position="125"/>
    </location>
</feature>
<dbReference type="Pfam" id="PF20167">
    <property type="entry name" value="Transposase_32"/>
    <property type="match status" value="1"/>
</dbReference>
<organism evidence="2 3">
    <name type="scientific">Anisodus tanguticus</name>
    <dbReference type="NCBI Taxonomy" id="243964"/>
    <lineage>
        <taxon>Eukaryota</taxon>
        <taxon>Viridiplantae</taxon>
        <taxon>Streptophyta</taxon>
        <taxon>Embryophyta</taxon>
        <taxon>Tracheophyta</taxon>
        <taxon>Spermatophyta</taxon>
        <taxon>Magnoliopsida</taxon>
        <taxon>eudicotyledons</taxon>
        <taxon>Gunneridae</taxon>
        <taxon>Pentapetalae</taxon>
        <taxon>asterids</taxon>
        <taxon>lamiids</taxon>
        <taxon>Solanales</taxon>
        <taxon>Solanaceae</taxon>
        <taxon>Solanoideae</taxon>
        <taxon>Hyoscyameae</taxon>
        <taxon>Anisodus</taxon>
    </lineage>
</organism>
<dbReference type="InterPro" id="IPR046796">
    <property type="entry name" value="Transposase_32_dom"/>
</dbReference>
<evidence type="ECO:0000313" key="3">
    <source>
        <dbReference type="Proteomes" id="UP001291623"/>
    </source>
</evidence>
<evidence type="ECO:0000259" key="1">
    <source>
        <dbReference type="Pfam" id="PF20167"/>
    </source>
</evidence>
<accession>A0AAE1RRW3</accession>
<protein>
    <recommendedName>
        <fullName evidence="1">Putative plant transposon protein domain-containing protein</fullName>
    </recommendedName>
</protein>
<reference evidence="2" key="1">
    <citation type="submission" date="2023-12" db="EMBL/GenBank/DDBJ databases">
        <title>Genome assembly of Anisodus tanguticus.</title>
        <authorList>
            <person name="Wang Y.-J."/>
        </authorList>
    </citation>
    <scope>NUCLEOTIDE SEQUENCE</scope>
    <source>
        <strain evidence="2">KB-2021</strain>
        <tissue evidence="2">Leaf</tissue>
    </source>
</reference>
<gene>
    <name evidence="2" type="ORF">RND71_025506</name>
</gene>
<keyword evidence="3" id="KW-1185">Reference proteome</keyword>
<dbReference type="AlphaFoldDB" id="A0AAE1RRW3"/>
<name>A0AAE1RRW3_9SOLA</name>
<comment type="caution">
    <text evidence="2">The sequence shown here is derived from an EMBL/GenBank/DDBJ whole genome shotgun (WGS) entry which is preliminary data.</text>
</comment>
<evidence type="ECO:0000313" key="2">
    <source>
        <dbReference type="EMBL" id="KAK4356535.1"/>
    </source>
</evidence>
<dbReference type="Proteomes" id="UP001291623">
    <property type="component" value="Unassembled WGS sequence"/>
</dbReference>
<proteinExistence type="predicted"/>
<sequence>MEVQRFFRKLKDFFAENQAISFKNISKARASGMICEPQVVHQNPEDHRVWAASVIAKETLDRIDPTVGIQKNTLKNEAKFWLRIISSRVLSSFNDTNITLEKVIMIIALMTRSRINVEEIIQDNI</sequence>
<dbReference type="EMBL" id="JAVYJV010000013">
    <property type="protein sequence ID" value="KAK4356535.1"/>
    <property type="molecule type" value="Genomic_DNA"/>
</dbReference>